<name>G2Y8E8_BOTF4</name>
<dbReference type="Proteomes" id="UP000008177">
    <property type="component" value="Unplaced contigs"/>
</dbReference>
<dbReference type="STRING" id="999810.G2Y8E8"/>
<dbReference type="PANTHER" id="PTHR35391">
    <property type="entry name" value="C2H2-TYPE DOMAIN-CONTAINING PROTEIN-RELATED"/>
    <property type="match status" value="1"/>
</dbReference>
<dbReference type="PANTHER" id="PTHR35391:SF7">
    <property type="entry name" value="C2H2-TYPE DOMAIN-CONTAINING PROTEIN"/>
    <property type="match status" value="1"/>
</dbReference>
<accession>G2Y8E8</accession>
<dbReference type="EMBL" id="FQ790297">
    <property type="protein sequence ID" value="CCD48876.1"/>
    <property type="molecule type" value="Genomic_DNA"/>
</dbReference>
<protein>
    <submittedName>
        <fullName evidence="1">Uncharacterized protein</fullName>
    </submittedName>
</protein>
<proteinExistence type="predicted"/>
<sequence>MSNLAIESSCLRTVWASFGALKQGRFVTQQPVSQKRKHVWKDLQPYICIFKRCSTQDILYDSQNAWLKHEQWEHAYRWCCNFEGHPLVMFSEENGFEDHLEKHHSDTFESHQLHTLADASKRPPLAAFGNCPFCGAAPEDLVKSDHDISVNLDTHMINERANIKTRDSRFVTSKAVENLQRHVASHLRQRAIMALPSRDDLSYSKSVPSTGCGHSKSDIFDIFDTEIDEIEPSPFVEIHERSADIPFKDNTFLWREVFTQIPEDQRGGDLKLNEFMIQPTSLTTPQAPLLDTNSSTSKRKDTDLSTEWSEWVWDDRQF</sequence>
<evidence type="ECO:0000313" key="2">
    <source>
        <dbReference type="Proteomes" id="UP000008177"/>
    </source>
</evidence>
<dbReference type="HOGENOM" id="CLU_075845_0_0_1"/>
<gene>
    <name evidence="1" type="ORF">BofuT4_P032860.1</name>
</gene>
<evidence type="ECO:0000313" key="1">
    <source>
        <dbReference type="EMBL" id="CCD48876.1"/>
    </source>
</evidence>
<organism evidence="1 2">
    <name type="scientific">Botryotinia fuckeliana (strain T4)</name>
    <name type="common">Noble rot fungus</name>
    <name type="synonym">Botrytis cinerea</name>
    <dbReference type="NCBI Taxonomy" id="999810"/>
    <lineage>
        <taxon>Eukaryota</taxon>
        <taxon>Fungi</taxon>
        <taxon>Dikarya</taxon>
        <taxon>Ascomycota</taxon>
        <taxon>Pezizomycotina</taxon>
        <taxon>Leotiomycetes</taxon>
        <taxon>Helotiales</taxon>
        <taxon>Sclerotiniaceae</taxon>
        <taxon>Botrytis</taxon>
    </lineage>
</organism>
<dbReference type="InParanoid" id="G2Y8E8"/>
<dbReference type="OrthoDB" id="3559580at2759"/>
<reference evidence="2" key="1">
    <citation type="journal article" date="2011" name="PLoS Genet.">
        <title>Genomic analysis of the necrotrophic fungal pathogens Sclerotinia sclerotiorum and Botrytis cinerea.</title>
        <authorList>
            <person name="Amselem J."/>
            <person name="Cuomo C.A."/>
            <person name="van Kan J.A."/>
            <person name="Viaud M."/>
            <person name="Benito E.P."/>
            <person name="Couloux A."/>
            <person name="Coutinho P.M."/>
            <person name="de Vries R.P."/>
            <person name="Dyer P.S."/>
            <person name="Fillinger S."/>
            <person name="Fournier E."/>
            <person name="Gout L."/>
            <person name="Hahn M."/>
            <person name="Kohn L."/>
            <person name="Lapalu N."/>
            <person name="Plummer K.M."/>
            <person name="Pradier J.M."/>
            <person name="Quevillon E."/>
            <person name="Sharon A."/>
            <person name="Simon A."/>
            <person name="ten Have A."/>
            <person name="Tudzynski B."/>
            <person name="Tudzynski P."/>
            <person name="Wincker P."/>
            <person name="Andrew M."/>
            <person name="Anthouard V."/>
            <person name="Beever R.E."/>
            <person name="Beffa R."/>
            <person name="Benoit I."/>
            <person name="Bouzid O."/>
            <person name="Brault B."/>
            <person name="Chen Z."/>
            <person name="Choquer M."/>
            <person name="Collemare J."/>
            <person name="Cotton P."/>
            <person name="Danchin E.G."/>
            <person name="Da Silva C."/>
            <person name="Gautier A."/>
            <person name="Giraud C."/>
            <person name="Giraud T."/>
            <person name="Gonzalez C."/>
            <person name="Grossetete S."/>
            <person name="Guldener U."/>
            <person name="Henrissat B."/>
            <person name="Howlett B.J."/>
            <person name="Kodira C."/>
            <person name="Kretschmer M."/>
            <person name="Lappartient A."/>
            <person name="Leroch M."/>
            <person name="Levis C."/>
            <person name="Mauceli E."/>
            <person name="Neuveglise C."/>
            <person name="Oeser B."/>
            <person name="Pearson M."/>
            <person name="Poulain J."/>
            <person name="Poussereau N."/>
            <person name="Quesneville H."/>
            <person name="Rascle C."/>
            <person name="Schumacher J."/>
            <person name="Segurens B."/>
            <person name="Sexton A."/>
            <person name="Silva E."/>
            <person name="Sirven C."/>
            <person name="Soanes D.M."/>
            <person name="Talbot N.J."/>
            <person name="Templeton M."/>
            <person name="Yandava C."/>
            <person name="Yarden O."/>
            <person name="Zeng Q."/>
            <person name="Rollins J.A."/>
            <person name="Lebrun M.H."/>
            <person name="Dickman M."/>
        </authorList>
    </citation>
    <scope>NUCLEOTIDE SEQUENCE [LARGE SCALE GENOMIC DNA]</scope>
    <source>
        <strain evidence="2">T4</strain>
    </source>
</reference>
<dbReference type="AlphaFoldDB" id="G2Y8E8"/>